<evidence type="ECO:0000313" key="2">
    <source>
        <dbReference type="EMBL" id="OZG61985.1"/>
    </source>
</evidence>
<feature type="region of interest" description="Disordered" evidence="1">
    <location>
        <begin position="1"/>
        <end position="70"/>
    </location>
</feature>
<proteinExistence type="predicted"/>
<comment type="caution">
    <text evidence="2">The sequence shown here is derived from an EMBL/GenBank/DDBJ whole genome shotgun (WGS) entry which is preliminary data.</text>
</comment>
<name>A0A261FSN0_9BIFI</name>
<dbReference type="InterPro" id="IPR016024">
    <property type="entry name" value="ARM-type_fold"/>
</dbReference>
<feature type="compositionally biased region" description="Low complexity" evidence="1">
    <location>
        <begin position="14"/>
        <end position="38"/>
    </location>
</feature>
<protein>
    <submittedName>
        <fullName evidence="2">AbrB family transcriptional regulator</fullName>
    </submittedName>
</protein>
<dbReference type="EMBL" id="MWWY01000053">
    <property type="protein sequence ID" value="OZG61985.1"/>
    <property type="molecule type" value="Genomic_DNA"/>
</dbReference>
<dbReference type="AlphaFoldDB" id="A0A261FSN0"/>
<evidence type="ECO:0000313" key="3">
    <source>
        <dbReference type="Proteomes" id="UP000216074"/>
    </source>
</evidence>
<reference evidence="2 3" key="1">
    <citation type="journal article" date="2017" name="BMC Genomics">
        <title>Comparative genomic and phylogenomic analyses of the Bifidobacteriaceae family.</title>
        <authorList>
            <person name="Lugli G.A."/>
            <person name="Milani C."/>
            <person name="Turroni F."/>
            <person name="Duranti S."/>
            <person name="Mancabelli L."/>
            <person name="Mangifesta M."/>
            <person name="Ferrario C."/>
            <person name="Modesto M."/>
            <person name="Mattarelli P."/>
            <person name="Jiri K."/>
            <person name="van Sinderen D."/>
            <person name="Ventura M."/>
        </authorList>
    </citation>
    <scope>NUCLEOTIDE SEQUENCE [LARGE SCALE GENOMIC DNA]</scope>
    <source>
        <strain evidence="2 3">DSM 100202</strain>
    </source>
</reference>
<dbReference type="Pfam" id="PF01816">
    <property type="entry name" value="LRV"/>
    <property type="match status" value="1"/>
</dbReference>
<dbReference type="InterPro" id="IPR004830">
    <property type="entry name" value="LRR_variant"/>
</dbReference>
<dbReference type="SUPFAM" id="SSF48371">
    <property type="entry name" value="ARM repeat"/>
    <property type="match status" value="1"/>
</dbReference>
<organism evidence="2 3">
    <name type="scientific">Bifidobacterium hapali</name>
    <dbReference type="NCBI Taxonomy" id="1630172"/>
    <lineage>
        <taxon>Bacteria</taxon>
        <taxon>Bacillati</taxon>
        <taxon>Actinomycetota</taxon>
        <taxon>Actinomycetes</taxon>
        <taxon>Bifidobacteriales</taxon>
        <taxon>Bifidobacteriaceae</taxon>
        <taxon>Bifidobacterium</taxon>
    </lineage>
</organism>
<sequence length="239" mass="25980">MFMSEDQKPESQRSAADTAQSQAASATADTNDNQTDNAGIPDDFEPLTATYERLRHSTNPAELSEFARRPLPDKSDQAAFSRATALLEAVAGNPHTPVEDRIFLAETMPFPNVLVKLSIDEDANVRKAVAANADDKNWLVGRLTKDTVPEVRDTALRNKRTSWKMRLEGAQNPELDADMLDFLSRFGVESEPNAPAVLTSMVRRAVALNPNTSADTLTRLASDPDPVVAKAAASVLSCK</sequence>
<evidence type="ECO:0000256" key="1">
    <source>
        <dbReference type="SAM" id="MobiDB-lite"/>
    </source>
</evidence>
<keyword evidence="3" id="KW-1185">Reference proteome</keyword>
<dbReference type="Gene3D" id="1.25.10.10">
    <property type="entry name" value="Leucine-rich Repeat Variant"/>
    <property type="match status" value="1"/>
</dbReference>
<dbReference type="Proteomes" id="UP000216074">
    <property type="component" value="Unassembled WGS sequence"/>
</dbReference>
<accession>A0A261FSN0</accession>
<gene>
    <name evidence="2" type="ORF">BHAP_2194</name>
</gene>
<dbReference type="InterPro" id="IPR011989">
    <property type="entry name" value="ARM-like"/>
</dbReference>
<feature type="compositionally biased region" description="Basic and acidic residues" evidence="1">
    <location>
        <begin position="1"/>
        <end position="11"/>
    </location>
</feature>